<comment type="caution">
    <text evidence="2">The sequence shown here is derived from an EMBL/GenBank/DDBJ whole genome shotgun (WGS) entry which is preliminary data.</text>
</comment>
<feature type="transmembrane region" description="Helical" evidence="1">
    <location>
        <begin position="24"/>
        <end position="49"/>
    </location>
</feature>
<dbReference type="EMBL" id="NSLI01000002">
    <property type="protein sequence ID" value="PAX08974.1"/>
    <property type="molecule type" value="Genomic_DNA"/>
</dbReference>
<evidence type="ECO:0000313" key="3">
    <source>
        <dbReference type="Proteomes" id="UP000218151"/>
    </source>
</evidence>
<reference evidence="3" key="1">
    <citation type="submission" date="2017-09" db="EMBL/GenBank/DDBJ databases">
        <authorList>
            <person name="Feng G."/>
            <person name="Zhu H."/>
        </authorList>
    </citation>
    <scope>NUCLEOTIDE SEQUENCE [LARGE SCALE GENOMIC DNA]</scope>
    <source>
        <strain evidence="3">1PNM-20</strain>
    </source>
</reference>
<evidence type="ECO:0008006" key="4">
    <source>
        <dbReference type="Google" id="ProtNLM"/>
    </source>
</evidence>
<keyword evidence="1" id="KW-1133">Transmembrane helix</keyword>
<evidence type="ECO:0000313" key="2">
    <source>
        <dbReference type="EMBL" id="PAX08974.1"/>
    </source>
</evidence>
<name>A0A2A2SI71_9SPHN</name>
<feature type="transmembrane region" description="Helical" evidence="1">
    <location>
        <begin position="157"/>
        <end position="178"/>
    </location>
</feature>
<dbReference type="InterPro" id="IPR018723">
    <property type="entry name" value="DUF2254_membrane"/>
</dbReference>
<gene>
    <name evidence="2" type="ORF">CKY28_06445</name>
</gene>
<keyword evidence="1" id="KW-0812">Transmembrane</keyword>
<keyword evidence="1" id="KW-0472">Membrane</keyword>
<dbReference type="Pfam" id="PF10011">
    <property type="entry name" value="DUF2254"/>
    <property type="match status" value="1"/>
</dbReference>
<protein>
    <recommendedName>
        <fullName evidence="4">DUF2254 domain-containing protein</fullName>
    </recommendedName>
</protein>
<sequence>MPARRLMWLRTRLLGIAAEIRDSYWFVPALIAMICFAAGLGLIYADAVLGDAWLGRYEWLYGSRPEGARAVLSTVAGSTITVAGVVFSITLAAVTYASGQYGPRLLSNFARDRGNQVTLGVFIGTFLYCLVVLRTIRSAEEASAETAGAVRDAFVPHLAMFGALALAVASMAVLIYFVHHVTDAIHVNNLIARIGRALLRDVKRYRDDSAKHGAPVTPPGPDAWACGAPATGYLRSIDADSLLESAARHEARVTLLAGPGDFVHRGRPLLLVEGPRTAELRKLAGAVAVGRKRSPDQDLRFLLDELVEIAARALSPGVNDPFTAVACIDWLGAALSELDRLPPLGGTRKGEGGRGALTMPALGFVDFLDVAAGRLRHYAARDPIAGARLHSALRTVAAGSTEAAHRALLEREMAALRDAMDKGTD</sequence>
<keyword evidence="3" id="KW-1185">Reference proteome</keyword>
<organism evidence="2 3">
    <name type="scientific">Sphingomonas lenta</name>
    <dbReference type="NCBI Taxonomy" id="1141887"/>
    <lineage>
        <taxon>Bacteria</taxon>
        <taxon>Pseudomonadati</taxon>
        <taxon>Pseudomonadota</taxon>
        <taxon>Alphaproteobacteria</taxon>
        <taxon>Sphingomonadales</taxon>
        <taxon>Sphingomonadaceae</taxon>
        <taxon>Sphingomonas</taxon>
    </lineage>
</organism>
<feature type="transmembrane region" description="Helical" evidence="1">
    <location>
        <begin position="70"/>
        <end position="97"/>
    </location>
</feature>
<dbReference type="AlphaFoldDB" id="A0A2A2SI71"/>
<feature type="transmembrane region" description="Helical" evidence="1">
    <location>
        <begin position="117"/>
        <end position="136"/>
    </location>
</feature>
<evidence type="ECO:0000256" key="1">
    <source>
        <dbReference type="SAM" id="Phobius"/>
    </source>
</evidence>
<dbReference type="Proteomes" id="UP000218151">
    <property type="component" value="Unassembled WGS sequence"/>
</dbReference>
<proteinExistence type="predicted"/>
<accession>A0A2A2SI71</accession>